<dbReference type="AlphaFoldDB" id="A0A1G6SPG0"/>
<dbReference type="Pfam" id="PF00884">
    <property type="entry name" value="Sulfatase"/>
    <property type="match status" value="1"/>
</dbReference>
<dbReference type="InterPro" id="IPR050738">
    <property type="entry name" value="Sulfatase"/>
</dbReference>
<dbReference type="SUPFAM" id="SSF53649">
    <property type="entry name" value="Alkaline phosphatase-like"/>
    <property type="match status" value="1"/>
</dbReference>
<organism evidence="7 8">
    <name type="scientific">Algoriphagus faecimaris</name>
    <dbReference type="NCBI Taxonomy" id="686796"/>
    <lineage>
        <taxon>Bacteria</taxon>
        <taxon>Pseudomonadati</taxon>
        <taxon>Bacteroidota</taxon>
        <taxon>Cytophagia</taxon>
        <taxon>Cytophagales</taxon>
        <taxon>Cyclobacteriaceae</taxon>
        <taxon>Algoriphagus</taxon>
    </lineage>
</organism>
<keyword evidence="5" id="KW-0732">Signal</keyword>
<evidence type="ECO:0000256" key="1">
    <source>
        <dbReference type="ARBA" id="ARBA00008779"/>
    </source>
</evidence>
<accession>A0A1G6SPG0</accession>
<dbReference type="EMBL" id="FNAC01000018">
    <property type="protein sequence ID" value="SDD18574.1"/>
    <property type="molecule type" value="Genomic_DNA"/>
</dbReference>
<keyword evidence="4" id="KW-0106">Calcium</keyword>
<protein>
    <submittedName>
        <fullName evidence="7">Arylsulfatase A</fullName>
    </submittedName>
</protein>
<dbReference type="OrthoDB" id="9764377at2"/>
<evidence type="ECO:0000259" key="6">
    <source>
        <dbReference type="Pfam" id="PF00884"/>
    </source>
</evidence>
<proteinExistence type="inferred from homology"/>
<gene>
    <name evidence="7" type="ORF">SAMN04488104_10189</name>
</gene>
<comment type="similarity">
    <text evidence="1">Belongs to the sulfatase family.</text>
</comment>
<evidence type="ECO:0000256" key="4">
    <source>
        <dbReference type="ARBA" id="ARBA00022837"/>
    </source>
</evidence>
<dbReference type="GO" id="GO:0046872">
    <property type="term" value="F:metal ion binding"/>
    <property type="evidence" value="ECO:0007669"/>
    <property type="project" value="UniProtKB-KW"/>
</dbReference>
<evidence type="ECO:0000256" key="3">
    <source>
        <dbReference type="ARBA" id="ARBA00022801"/>
    </source>
</evidence>
<dbReference type="InterPro" id="IPR024607">
    <property type="entry name" value="Sulfatase_CS"/>
</dbReference>
<reference evidence="8" key="1">
    <citation type="submission" date="2016-10" db="EMBL/GenBank/DDBJ databases">
        <authorList>
            <person name="Varghese N."/>
            <person name="Submissions S."/>
        </authorList>
    </citation>
    <scope>NUCLEOTIDE SEQUENCE [LARGE SCALE GENOMIC DNA]</scope>
    <source>
        <strain evidence="8">DSM 23095</strain>
    </source>
</reference>
<dbReference type="Gene3D" id="3.30.1120.10">
    <property type="match status" value="1"/>
</dbReference>
<dbReference type="InterPro" id="IPR017850">
    <property type="entry name" value="Alkaline_phosphatase_core_sf"/>
</dbReference>
<dbReference type="RefSeq" id="WP_087939387.1">
    <property type="nucleotide sequence ID" value="NZ_FNAC01000018.1"/>
</dbReference>
<dbReference type="PANTHER" id="PTHR42693:SF53">
    <property type="entry name" value="ENDO-4-O-SULFATASE"/>
    <property type="match status" value="1"/>
</dbReference>
<feature type="signal peptide" evidence="5">
    <location>
        <begin position="1"/>
        <end position="20"/>
    </location>
</feature>
<dbReference type="Proteomes" id="UP000199060">
    <property type="component" value="Unassembled WGS sequence"/>
</dbReference>
<dbReference type="PANTHER" id="PTHR42693">
    <property type="entry name" value="ARYLSULFATASE FAMILY MEMBER"/>
    <property type="match status" value="1"/>
</dbReference>
<keyword evidence="8" id="KW-1185">Reference proteome</keyword>
<feature type="chain" id="PRO_5011752458" evidence="5">
    <location>
        <begin position="21"/>
        <end position="462"/>
    </location>
</feature>
<dbReference type="STRING" id="686796.SAMN04488104_10189"/>
<dbReference type="GO" id="GO:0004065">
    <property type="term" value="F:arylsulfatase activity"/>
    <property type="evidence" value="ECO:0007669"/>
    <property type="project" value="TreeGrafter"/>
</dbReference>
<keyword evidence="2" id="KW-0479">Metal-binding</keyword>
<dbReference type="PROSITE" id="PS00523">
    <property type="entry name" value="SULFATASE_1"/>
    <property type="match status" value="1"/>
</dbReference>
<dbReference type="InterPro" id="IPR000917">
    <property type="entry name" value="Sulfatase_N"/>
</dbReference>
<evidence type="ECO:0000256" key="5">
    <source>
        <dbReference type="SAM" id="SignalP"/>
    </source>
</evidence>
<feature type="domain" description="Sulfatase N-terminal" evidence="6">
    <location>
        <begin position="25"/>
        <end position="346"/>
    </location>
</feature>
<evidence type="ECO:0000313" key="7">
    <source>
        <dbReference type="EMBL" id="SDD18574.1"/>
    </source>
</evidence>
<name>A0A1G6SPG0_9BACT</name>
<evidence type="ECO:0000313" key="8">
    <source>
        <dbReference type="Proteomes" id="UP000199060"/>
    </source>
</evidence>
<evidence type="ECO:0000256" key="2">
    <source>
        <dbReference type="ARBA" id="ARBA00022723"/>
    </source>
</evidence>
<sequence>MKKFKAFVFLFYALAVTAFAQQGPPNVVIILTDDQGYGDVGFNGSKEIPTPNIDRIASNGTVFTNGYVSYAVCGPSRAGLITGRYQDRFGFSRNPLIAPNDSTMGLPQSEETLAEMLKKAGYRTGVLGKWHLGAHESQRPNRRGFDEFYGFLSGGHRYFPEEYSYQDLTEIKAQFDAYRTKLLRNEERVEETEYLTDALSREAVSFVDRNQNQPFFLYLAYNAPHAPMQATQKYLDRFPNIADEKRRTYAAMVSAVDDGVGDVLDKIEELGLTENTLIFFLSDNGGPTKDNASSNAPLRGFKGDFFEGGIRVPFAVQWKGKIPAGASYEYPVISLDIFATAAALASVNPKNELDGVNLIPYLTGQNPGRPHEALYWRNYDAKRFAIRHLDQKLITLPDRRFQFNLSSDWSEKLNLEQKNPSLSERLQGLIETWNEGLELPRFLGLMQDKEYSRLNPDRFEKK</sequence>
<dbReference type="Gene3D" id="3.40.720.10">
    <property type="entry name" value="Alkaline Phosphatase, subunit A"/>
    <property type="match status" value="1"/>
</dbReference>
<keyword evidence="3" id="KW-0378">Hydrolase</keyword>